<dbReference type="InterPro" id="IPR012910">
    <property type="entry name" value="Plug_dom"/>
</dbReference>
<evidence type="ECO:0000256" key="1">
    <source>
        <dbReference type="PROSITE-ProRule" id="PRU01360"/>
    </source>
</evidence>
<accession>A0A8J2UG82</accession>
<feature type="signal peptide" evidence="2">
    <location>
        <begin position="1"/>
        <end position="27"/>
    </location>
</feature>
<evidence type="ECO:0000313" key="4">
    <source>
        <dbReference type="EMBL" id="GGB11368.1"/>
    </source>
</evidence>
<feature type="domain" description="TonB-dependent receptor plug" evidence="3">
    <location>
        <begin position="123"/>
        <end position="225"/>
    </location>
</feature>
<dbReference type="InterPro" id="IPR039426">
    <property type="entry name" value="TonB-dep_rcpt-like"/>
</dbReference>
<dbReference type="RefSeq" id="WP_188934763.1">
    <property type="nucleotide sequence ID" value="NZ_BMJC01000004.1"/>
</dbReference>
<dbReference type="NCBIfam" id="TIGR04057">
    <property type="entry name" value="SusC_RagA_signa"/>
    <property type="match status" value="1"/>
</dbReference>
<dbReference type="Gene3D" id="2.60.40.1120">
    <property type="entry name" value="Carboxypeptidase-like, regulatory domain"/>
    <property type="match status" value="1"/>
</dbReference>
<evidence type="ECO:0000256" key="2">
    <source>
        <dbReference type="SAM" id="SignalP"/>
    </source>
</evidence>
<keyword evidence="1" id="KW-0813">Transport</keyword>
<dbReference type="Pfam" id="PF07715">
    <property type="entry name" value="Plug"/>
    <property type="match status" value="1"/>
</dbReference>
<name>A0A8J2UG82_9BACT</name>
<evidence type="ECO:0000313" key="5">
    <source>
        <dbReference type="Proteomes" id="UP000607559"/>
    </source>
</evidence>
<feature type="chain" id="PRO_5035251909" evidence="2">
    <location>
        <begin position="28"/>
        <end position="1093"/>
    </location>
</feature>
<keyword evidence="1" id="KW-0812">Transmembrane</keyword>
<dbReference type="InterPro" id="IPR023996">
    <property type="entry name" value="TonB-dep_OMP_SusC/RagA"/>
</dbReference>
<keyword evidence="2" id="KW-0732">Signal</keyword>
<protein>
    <submittedName>
        <fullName evidence="4">SusC/RagA family TonB-linked outer membrane protein</fullName>
    </submittedName>
</protein>
<reference evidence="4" key="1">
    <citation type="journal article" date="2014" name="Int. J. Syst. Evol. Microbiol.">
        <title>Complete genome sequence of Corynebacterium casei LMG S-19264T (=DSM 44701T), isolated from a smear-ripened cheese.</title>
        <authorList>
            <consortium name="US DOE Joint Genome Institute (JGI-PGF)"/>
            <person name="Walter F."/>
            <person name="Albersmeier A."/>
            <person name="Kalinowski J."/>
            <person name="Ruckert C."/>
        </authorList>
    </citation>
    <scope>NUCLEOTIDE SEQUENCE</scope>
    <source>
        <strain evidence="4">CGMCC 1.15448</strain>
    </source>
</reference>
<keyword evidence="5" id="KW-1185">Reference proteome</keyword>
<comment type="caution">
    <text evidence="4">The sequence shown here is derived from an EMBL/GenBank/DDBJ whole genome shotgun (WGS) entry which is preliminary data.</text>
</comment>
<dbReference type="EMBL" id="BMJC01000004">
    <property type="protein sequence ID" value="GGB11368.1"/>
    <property type="molecule type" value="Genomic_DNA"/>
</dbReference>
<proteinExistence type="inferred from homology"/>
<evidence type="ECO:0000259" key="3">
    <source>
        <dbReference type="Pfam" id="PF07715"/>
    </source>
</evidence>
<dbReference type="Gene3D" id="2.170.130.10">
    <property type="entry name" value="TonB-dependent receptor, plug domain"/>
    <property type="match status" value="1"/>
</dbReference>
<dbReference type="SUPFAM" id="SSF56935">
    <property type="entry name" value="Porins"/>
    <property type="match status" value="1"/>
</dbReference>
<comment type="similarity">
    <text evidence="1">Belongs to the TonB-dependent receptor family.</text>
</comment>
<dbReference type="InterPro" id="IPR037066">
    <property type="entry name" value="Plug_dom_sf"/>
</dbReference>
<keyword evidence="1" id="KW-1134">Transmembrane beta strand</keyword>
<gene>
    <name evidence="4" type="ORF">GCM10011511_38710</name>
</gene>
<organism evidence="4 5">
    <name type="scientific">Puia dinghuensis</name>
    <dbReference type="NCBI Taxonomy" id="1792502"/>
    <lineage>
        <taxon>Bacteria</taxon>
        <taxon>Pseudomonadati</taxon>
        <taxon>Bacteroidota</taxon>
        <taxon>Chitinophagia</taxon>
        <taxon>Chitinophagales</taxon>
        <taxon>Chitinophagaceae</taxon>
        <taxon>Puia</taxon>
    </lineage>
</organism>
<dbReference type="PROSITE" id="PS52016">
    <property type="entry name" value="TONB_DEPENDENT_REC_3"/>
    <property type="match status" value="1"/>
</dbReference>
<dbReference type="InterPro" id="IPR008969">
    <property type="entry name" value="CarboxyPept-like_regulatory"/>
</dbReference>
<sequence length="1093" mass="117631">MPKKTKGLAKIGCTVMVLLLFTTTIYAQNTVTGKVINKADNAPIPGATIQVKSTKIIAQSGSDGTFSINLPGSKATLVISAVGFGNLEVPVTAGTPAGDIALTTAATTLNDVVVTGYTSQRKGDITGSVSVVNVAEMKQTPSGSTEALLQGQASGVTVFSTGQPGGAAVVQIRGITSSGNSAPLVLIDGVPASMHDINPNDIQSIQVLKDAGAASIYGVRGSNGVIIITTRKGTGAMKVAYDAYYGTQRPLGKGWDLATPTQTGQAKWAQAFNDGLTANDPQYGNGPVPVVPYYITPAGAAQGAPKTSPADYDLYKNHITLADQGGNNWFSDIFKPAHIQDHNISVSGGTGKSSFFIAFGYMDQQGTLIDTRLKRYSVRANSTFSLIDDHVRIGENIYAFYKTNPGYLNAPGVNSTNSINAAYQIPNIIPVYDIVGNYAGTISLGTGNSSNPVAIQQRQANNTNQDYQVVGNLFADVDFLGHFTAHTSVGGTVDHYYFNGFATTPYENAENNMAANLYEETYGWNSGLIWTNTLKYANKIGKHDFSILGGTEYIYNTGRAVLTTRGNYYITDSTNLTVSPNLWTLNFGQASTQTNNSGVVGDNGILTPYQLAIFSYIGRLDYNYAGKYLFSATIRRDGSSVFVPAQRYGNFPAVTAGWRISQESFMQDLDWLNDLKIRGGWGKLGSISNINPTNAFTLFGQQINQSYYDINGTSSSPVAGLYVSQYGNPNTSWEKDELTNIGFDASVLRNKFDFSFEWYKKLISGLLFIPAVPGTNGGAVDPFLNSGNIQNTGIDMALTYHGTIRNDLRFDITGTFTSYQNKVVSLPPGRNYIDEPVGGQTVTSRIQPGHPLGAFFGYQVIGLFQNWTDVAKSPTQQDAAPGRFKYADVDHSGKIDANDRTFFGNPNPKFSAGLNISVNYKNWDFYTFLYASVGNDILNNVKSSTDFPQTFGNQISKNVALNSARLINASGAPTSIHDSTAHVANPGTNVPLLEQSANFSNSGAFNSYIMEKGSFLRCRNLTIGYNIVSPAIRQLHIDKLRVYVQALNLFTITKYSGLDPELNPGSNVVFGIDSGVYPNNQKTYNVGVSLTVH</sequence>
<dbReference type="Pfam" id="PF13715">
    <property type="entry name" value="CarbopepD_reg_2"/>
    <property type="match status" value="1"/>
</dbReference>
<dbReference type="SUPFAM" id="SSF49464">
    <property type="entry name" value="Carboxypeptidase regulatory domain-like"/>
    <property type="match status" value="1"/>
</dbReference>
<dbReference type="Proteomes" id="UP000607559">
    <property type="component" value="Unassembled WGS sequence"/>
</dbReference>
<keyword evidence="1" id="KW-0472">Membrane</keyword>
<dbReference type="AlphaFoldDB" id="A0A8J2UG82"/>
<dbReference type="GO" id="GO:0009279">
    <property type="term" value="C:cell outer membrane"/>
    <property type="evidence" value="ECO:0007669"/>
    <property type="project" value="UniProtKB-SubCell"/>
</dbReference>
<keyword evidence="1" id="KW-0998">Cell outer membrane</keyword>
<dbReference type="InterPro" id="IPR023997">
    <property type="entry name" value="TonB-dep_OMP_SusC/RagA_CS"/>
</dbReference>
<comment type="subcellular location">
    <subcellularLocation>
        <location evidence="1">Cell outer membrane</location>
        <topology evidence="1">Multi-pass membrane protein</topology>
    </subcellularLocation>
</comment>
<reference evidence="4" key="2">
    <citation type="submission" date="2020-09" db="EMBL/GenBank/DDBJ databases">
        <authorList>
            <person name="Sun Q."/>
            <person name="Zhou Y."/>
        </authorList>
    </citation>
    <scope>NUCLEOTIDE SEQUENCE</scope>
    <source>
        <strain evidence="4">CGMCC 1.15448</strain>
    </source>
</reference>
<dbReference type="NCBIfam" id="TIGR04056">
    <property type="entry name" value="OMP_RagA_SusC"/>
    <property type="match status" value="1"/>
</dbReference>